<evidence type="ECO:0000256" key="3">
    <source>
        <dbReference type="ARBA" id="ARBA00014654"/>
    </source>
</evidence>
<protein>
    <recommendedName>
        <fullName evidence="3">Thymocyte nuclear protein 1</fullName>
    </recommendedName>
</protein>
<keyword evidence="9" id="KW-1185">Reference proteome</keyword>
<dbReference type="SUPFAM" id="SSF88697">
    <property type="entry name" value="PUA domain-like"/>
    <property type="match status" value="1"/>
</dbReference>
<dbReference type="Pfam" id="PF01878">
    <property type="entry name" value="EVE"/>
    <property type="match status" value="1"/>
</dbReference>
<dbReference type="FunFam" id="3.10.590.10:FF:000003">
    <property type="entry name" value="Thymocyte nuclear protein 1"/>
    <property type="match status" value="1"/>
</dbReference>
<evidence type="ECO:0000256" key="2">
    <source>
        <dbReference type="ARBA" id="ARBA00004123"/>
    </source>
</evidence>
<dbReference type="Proteomes" id="UP001208570">
    <property type="component" value="Unassembled WGS sequence"/>
</dbReference>
<organism evidence="8 9">
    <name type="scientific">Paralvinella palmiformis</name>
    <dbReference type="NCBI Taxonomy" id="53620"/>
    <lineage>
        <taxon>Eukaryota</taxon>
        <taxon>Metazoa</taxon>
        <taxon>Spiralia</taxon>
        <taxon>Lophotrochozoa</taxon>
        <taxon>Annelida</taxon>
        <taxon>Polychaeta</taxon>
        <taxon>Sedentaria</taxon>
        <taxon>Canalipalpata</taxon>
        <taxon>Terebellida</taxon>
        <taxon>Terebelliformia</taxon>
        <taxon>Alvinellidae</taxon>
        <taxon>Paralvinella</taxon>
    </lineage>
</organism>
<dbReference type="AlphaFoldDB" id="A0AAD9NEA4"/>
<reference evidence="8" key="1">
    <citation type="journal article" date="2023" name="Mol. Biol. Evol.">
        <title>Third-Generation Sequencing Reveals the Adaptive Role of the Epigenome in Three Deep-Sea Polychaetes.</title>
        <authorList>
            <person name="Perez M."/>
            <person name="Aroh O."/>
            <person name="Sun Y."/>
            <person name="Lan Y."/>
            <person name="Juniper S.K."/>
            <person name="Young C.R."/>
            <person name="Angers B."/>
            <person name="Qian P.Y."/>
        </authorList>
    </citation>
    <scope>NUCLEOTIDE SEQUENCE</scope>
    <source>
        <strain evidence="8">P08H-3</strain>
    </source>
</reference>
<evidence type="ECO:0000313" key="8">
    <source>
        <dbReference type="EMBL" id="KAK2165443.1"/>
    </source>
</evidence>
<comment type="caution">
    <text evidence="8">The sequence shown here is derived from an EMBL/GenBank/DDBJ whole genome shotgun (WGS) entry which is preliminary data.</text>
</comment>
<dbReference type="InterPro" id="IPR015947">
    <property type="entry name" value="PUA-like_sf"/>
</dbReference>
<evidence type="ECO:0000313" key="9">
    <source>
        <dbReference type="Proteomes" id="UP001208570"/>
    </source>
</evidence>
<evidence type="ECO:0000256" key="5">
    <source>
        <dbReference type="ARBA" id="ARBA00023242"/>
    </source>
</evidence>
<dbReference type="CDD" id="cd21133">
    <property type="entry name" value="EVE"/>
    <property type="match status" value="1"/>
</dbReference>
<dbReference type="InterPro" id="IPR047197">
    <property type="entry name" value="THYN1-like_EVE"/>
</dbReference>
<dbReference type="GO" id="GO:0005634">
    <property type="term" value="C:nucleus"/>
    <property type="evidence" value="ECO:0007669"/>
    <property type="project" value="UniProtKB-SubCell"/>
</dbReference>
<name>A0AAD9NEA4_9ANNE</name>
<dbReference type="EMBL" id="JAODUP010000050">
    <property type="protein sequence ID" value="KAK2165443.1"/>
    <property type="molecule type" value="Genomic_DNA"/>
</dbReference>
<keyword evidence="5" id="KW-0539">Nucleus</keyword>
<sequence length="240" mass="27921">MEYANTYPYPRGAKQQLERQSSPTETFIIVPVNFGTNGVSTGNPYRPGQGKHTFNHEVKSSSEKPVYTHWLMKSEPESRLEKGIDVKFGIEDLKEEPDQTACWDGVRNYQARNFMRDQMKQGQEAFFYHSNTKIPGIAGVMKIVKEAYPDHTQFDKKDPHYDSSSSKDYPRWFMVDVQFVRMLKRYIPLSELKHYHLQHKDNDGPLKNLALFTKARLSVQPISDEEWTFILGLEDEKPPN</sequence>
<dbReference type="InterPro" id="IPR052181">
    <property type="entry name" value="5hmC_binding"/>
</dbReference>
<feature type="region of interest" description="Disordered" evidence="6">
    <location>
        <begin position="1"/>
        <end position="22"/>
    </location>
</feature>
<evidence type="ECO:0000256" key="1">
    <source>
        <dbReference type="ARBA" id="ARBA00002530"/>
    </source>
</evidence>
<keyword evidence="4" id="KW-0597">Phosphoprotein</keyword>
<evidence type="ECO:0000256" key="4">
    <source>
        <dbReference type="ARBA" id="ARBA00022553"/>
    </source>
</evidence>
<dbReference type="Gene3D" id="3.10.590.10">
    <property type="entry name" value="ph1033 like domains"/>
    <property type="match status" value="1"/>
</dbReference>
<feature type="domain" description="EVE" evidence="7">
    <location>
        <begin position="69"/>
        <end position="232"/>
    </location>
</feature>
<comment type="function">
    <text evidence="1">Specifically binds 5-hydroxymethylcytosine (5hmC), suggesting that it acts as a specific reader of 5hmC.</text>
</comment>
<gene>
    <name evidence="8" type="ORF">LSH36_50g04047</name>
</gene>
<dbReference type="InterPro" id="IPR002740">
    <property type="entry name" value="EVE_domain"/>
</dbReference>
<proteinExistence type="predicted"/>
<accession>A0AAD9NEA4</accession>
<evidence type="ECO:0000256" key="6">
    <source>
        <dbReference type="SAM" id="MobiDB-lite"/>
    </source>
</evidence>
<comment type="subcellular location">
    <subcellularLocation>
        <location evidence="2">Nucleus</location>
    </subcellularLocation>
</comment>
<dbReference type="PANTHER" id="PTHR14087">
    <property type="entry name" value="THYMOCYTE NUCLEAR PROTEIN 1"/>
    <property type="match status" value="1"/>
</dbReference>
<evidence type="ECO:0000259" key="7">
    <source>
        <dbReference type="Pfam" id="PF01878"/>
    </source>
</evidence>
<dbReference type="PANTHER" id="PTHR14087:SF7">
    <property type="entry name" value="THYMOCYTE NUCLEAR PROTEIN 1"/>
    <property type="match status" value="1"/>
</dbReference>